<sequence length="67" mass="7367">MEITVNHQTYQVTDVCSIEQMLNVVLPLSQSGIAVAINEVIIPKKSWSSELIKSNDQILIIRATQGG</sequence>
<evidence type="ECO:0000313" key="1">
    <source>
        <dbReference type="EMBL" id="TDO24464.1"/>
    </source>
</evidence>
<dbReference type="InterPro" id="IPR003749">
    <property type="entry name" value="ThiS/MoaD-like"/>
</dbReference>
<dbReference type="PANTHER" id="PTHR34472">
    <property type="entry name" value="SULFUR CARRIER PROTEIN THIS"/>
    <property type="match status" value="1"/>
</dbReference>
<dbReference type="NCBIfam" id="TIGR01683">
    <property type="entry name" value="thiS"/>
    <property type="match status" value="1"/>
</dbReference>
<gene>
    <name evidence="1" type="ORF">CLV32_0753</name>
</gene>
<dbReference type="CDD" id="cd00565">
    <property type="entry name" value="Ubl_ThiS"/>
    <property type="match status" value="1"/>
</dbReference>
<dbReference type="AlphaFoldDB" id="A0A4R6IQ52"/>
<reference evidence="1 2" key="1">
    <citation type="submission" date="2019-03" db="EMBL/GenBank/DDBJ databases">
        <title>Genomic Encyclopedia of Archaeal and Bacterial Type Strains, Phase II (KMG-II): from individual species to whole genera.</title>
        <authorList>
            <person name="Goeker M."/>
        </authorList>
    </citation>
    <scope>NUCLEOTIDE SEQUENCE [LARGE SCALE GENOMIC DNA]</scope>
    <source>
        <strain evidence="1 2">DSM 19034</strain>
    </source>
</reference>
<dbReference type="Pfam" id="PF02597">
    <property type="entry name" value="ThiS"/>
    <property type="match status" value="1"/>
</dbReference>
<name>A0A4R6IQ52_9SPHI</name>
<dbReference type="RefSeq" id="WP_133552469.1">
    <property type="nucleotide sequence ID" value="NZ_SNWM01000001.1"/>
</dbReference>
<dbReference type="InterPro" id="IPR016155">
    <property type="entry name" value="Mopterin_synth/thiamin_S_b"/>
</dbReference>
<protein>
    <submittedName>
        <fullName evidence="1">Sulfur carrier protein ThiS</fullName>
    </submittedName>
</protein>
<dbReference type="SUPFAM" id="SSF54285">
    <property type="entry name" value="MoaD/ThiS"/>
    <property type="match status" value="1"/>
</dbReference>
<dbReference type="EMBL" id="SNWM01000001">
    <property type="protein sequence ID" value="TDO24464.1"/>
    <property type="molecule type" value="Genomic_DNA"/>
</dbReference>
<dbReference type="Proteomes" id="UP000295499">
    <property type="component" value="Unassembled WGS sequence"/>
</dbReference>
<dbReference type="PANTHER" id="PTHR34472:SF1">
    <property type="entry name" value="SULFUR CARRIER PROTEIN THIS"/>
    <property type="match status" value="1"/>
</dbReference>
<evidence type="ECO:0000313" key="2">
    <source>
        <dbReference type="Proteomes" id="UP000295499"/>
    </source>
</evidence>
<dbReference type="InterPro" id="IPR010035">
    <property type="entry name" value="Thi_S"/>
</dbReference>
<dbReference type="Gene3D" id="3.10.20.30">
    <property type="match status" value="1"/>
</dbReference>
<keyword evidence="2" id="KW-1185">Reference proteome</keyword>
<dbReference type="InterPro" id="IPR012675">
    <property type="entry name" value="Beta-grasp_dom_sf"/>
</dbReference>
<proteinExistence type="predicted"/>
<comment type="caution">
    <text evidence="1">The sequence shown here is derived from an EMBL/GenBank/DDBJ whole genome shotgun (WGS) entry which is preliminary data.</text>
</comment>
<organism evidence="1 2">
    <name type="scientific">Pedobacter duraquae</name>
    <dbReference type="NCBI Taxonomy" id="425511"/>
    <lineage>
        <taxon>Bacteria</taxon>
        <taxon>Pseudomonadati</taxon>
        <taxon>Bacteroidota</taxon>
        <taxon>Sphingobacteriia</taxon>
        <taxon>Sphingobacteriales</taxon>
        <taxon>Sphingobacteriaceae</taxon>
        <taxon>Pedobacter</taxon>
    </lineage>
</organism>
<dbReference type="OrthoDB" id="1525151at2"/>
<accession>A0A4R6IQ52</accession>